<comment type="caution">
    <text evidence="2">The sequence shown here is derived from an EMBL/GenBank/DDBJ whole genome shotgun (WGS) entry which is preliminary data.</text>
</comment>
<accession>A0AA39KCU0</accession>
<keyword evidence="1" id="KW-0732">Signal</keyword>
<feature type="signal peptide" evidence="1">
    <location>
        <begin position="1"/>
        <end position="18"/>
    </location>
</feature>
<reference evidence="2" key="1">
    <citation type="submission" date="2023-06" db="EMBL/GenBank/DDBJ databases">
        <authorList>
            <consortium name="Lawrence Berkeley National Laboratory"/>
            <person name="Ahrendt S."/>
            <person name="Sahu N."/>
            <person name="Indic B."/>
            <person name="Wong-Bajracharya J."/>
            <person name="Merenyi Z."/>
            <person name="Ke H.-M."/>
            <person name="Monk M."/>
            <person name="Kocsube S."/>
            <person name="Drula E."/>
            <person name="Lipzen A."/>
            <person name="Balint B."/>
            <person name="Henrissat B."/>
            <person name="Andreopoulos B."/>
            <person name="Martin F.M."/>
            <person name="Harder C.B."/>
            <person name="Rigling D."/>
            <person name="Ford K.L."/>
            <person name="Foster G.D."/>
            <person name="Pangilinan J."/>
            <person name="Papanicolaou A."/>
            <person name="Barry K."/>
            <person name="LaButti K."/>
            <person name="Viragh M."/>
            <person name="Koriabine M."/>
            <person name="Yan M."/>
            <person name="Riley R."/>
            <person name="Champramary S."/>
            <person name="Plett K.L."/>
            <person name="Tsai I.J."/>
            <person name="Slot J."/>
            <person name="Sipos G."/>
            <person name="Plett J."/>
            <person name="Nagy L.G."/>
            <person name="Grigoriev I.V."/>
        </authorList>
    </citation>
    <scope>NUCLEOTIDE SEQUENCE</scope>
    <source>
        <strain evidence="2">CCBAS 213</strain>
    </source>
</reference>
<dbReference type="AlphaFoldDB" id="A0AA39KCU0"/>
<feature type="chain" id="PRO_5041199860" evidence="1">
    <location>
        <begin position="19"/>
        <end position="103"/>
    </location>
</feature>
<protein>
    <submittedName>
        <fullName evidence="2">Uncharacterized protein</fullName>
    </submittedName>
</protein>
<dbReference type="GeneID" id="85360918"/>
<keyword evidence="3" id="KW-1185">Reference proteome</keyword>
<evidence type="ECO:0000313" key="3">
    <source>
        <dbReference type="Proteomes" id="UP001175211"/>
    </source>
</evidence>
<organism evidence="2 3">
    <name type="scientific">Armillaria tabescens</name>
    <name type="common">Ringless honey mushroom</name>
    <name type="synonym">Agaricus tabescens</name>
    <dbReference type="NCBI Taxonomy" id="1929756"/>
    <lineage>
        <taxon>Eukaryota</taxon>
        <taxon>Fungi</taxon>
        <taxon>Dikarya</taxon>
        <taxon>Basidiomycota</taxon>
        <taxon>Agaricomycotina</taxon>
        <taxon>Agaricomycetes</taxon>
        <taxon>Agaricomycetidae</taxon>
        <taxon>Agaricales</taxon>
        <taxon>Marasmiineae</taxon>
        <taxon>Physalacriaceae</taxon>
        <taxon>Desarmillaria</taxon>
    </lineage>
</organism>
<gene>
    <name evidence="2" type="ORF">EV420DRAFT_1642491</name>
</gene>
<dbReference type="EMBL" id="JAUEPS010000016">
    <property type="protein sequence ID" value="KAK0458770.1"/>
    <property type="molecule type" value="Genomic_DNA"/>
</dbReference>
<sequence>MSTILATSMVMILSLCLSDSDPDNGVKLTELHALLFPPQGSTAYLVRVSEYLDPSMSIYDAVTSRGWYPPLNATEMAKCQVKKLIPDSCLARPHLDKFSQLSP</sequence>
<evidence type="ECO:0000313" key="2">
    <source>
        <dbReference type="EMBL" id="KAK0458770.1"/>
    </source>
</evidence>
<name>A0AA39KCU0_ARMTA</name>
<dbReference type="RefSeq" id="XP_060331020.1">
    <property type="nucleotide sequence ID" value="XM_060477370.1"/>
</dbReference>
<evidence type="ECO:0000256" key="1">
    <source>
        <dbReference type="SAM" id="SignalP"/>
    </source>
</evidence>
<proteinExistence type="predicted"/>
<dbReference type="Proteomes" id="UP001175211">
    <property type="component" value="Unassembled WGS sequence"/>
</dbReference>